<keyword evidence="2" id="KW-0378">Hydrolase</keyword>
<evidence type="ECO:0000256" key="1">
    <source>
        <dbReference type="ARBA" id="ARBA00010838"/>
    </source>
</evidence>
<dbReference type="NCBIfam" id="NF007154">
    <property type="entry name" value="PRK09589.1"/>
    <property type="match status" value="1"/>
</dbReference>
<dbReference type="PANTHER" id="PTHR10353:SF296">
    <property type="entry name" value="6-PHOSPHO-BETA-GLUCOSIDASE"/>
    <property type="match status" value="1"/>
</dbReference>
<feature type="active site" description="Nucleophile" evidence="3">
    <location>
        <position position="369"/>
    </location>
</feature>
<evidence type="ECO:0000313" key="5">
    <source>
        <dbReference type="EMBL" id="MEQ2426368.1"/>
    </source>
</evidence>
<dbReference type="SUPFAM" id="SSF51445">
    <property type="entry name" value="(Trans)glycosidases"/>
    <property type="match status" value="1"/>
</dbReference>
<dbReference type="NCBIfam" id="NF007356">
    <property type="entry name" value="PRK09852.1"/>
    <property type="match status" value="1"/>
</dbReference>
<dbReference type="PANTHER" id="PTHR10353">
    <property type="entry name" value="GLYCOSYL HYDROLASE"/>
    <property type="match status" value="1"/>
</dbReference>
<evidence type="ECO:0000256" key="2">
    <source>
        <dbReference type="ARBA" id="ARBA00023295"/>
    </source>
</evidence>
<dbReference type="Gene3D" id="3.20.20.80">
    <property type="entry name" value="Glycosidases"/>
    <property type="match status" value="1"/>
</dbReference>
<dbReference type="PROSITE" id="PS00572">
    <property type="entry name" value="GLYCOSYL_HYDROL_F1_1"/>
    <property type="match status" value="1"/>
</dbReference>
<evidence type="ECO:0000256" key="4">
    <source>
        <dbReference type="RuleBase" id="RU003690"/>
    </source>
</evidence>
<comment type="caution">
    <text evidence="5">The sequence shown here is derived from an EMBL/GenBank/DDBJ whole genome shotgun (WGS) entry which is preliminary data.</text>
</comment>
<evidence type="ECO:0000313" key="6">
    <source>
        <dbReference type="Proteomes" id="UP001454086"/>
    </source>
</evidence>
<keyword evidence="6" id="KW-1185">Reference proteome</keyword>
<dbReference type="RefSeq" id="WP_008722220.1">
    <property type="nucleotide sequence ID" value="NZ_JBBMFM010000059.1"/>
</dbReference>
<dbReference type="Proteomes" id="UP001454086">
    <property type="component" value="Unassembled WGS sequence"/>
</dbReference>
<organism evidence="5 6">
    <name type="scientific">Enterocloster hominis</name>
    <name type="common">ex Hitch et al. 2024</name>
    <dbReference type="NCBI Taxonomy" id="1917870"/>
    <lineage>
        <taxon>Bacteria</taxon>
        <taxon>Bacillati</taxon>
        <taxon>Bacillota</taxon>
        <taxon>Clostridia</taxon>
        <taxon>Lachnospirales</taxon>
        <taxon>Lachnospiraceae</taxon>
        <taxon>Enterocloster</taxon>
    </lineage>
</organism>
<comment type="similarity">
    <text evidence="1 4">Belongs to the glycosyl hydrolase 1 family.</text>
</comment>
<dbReference type="PRINTS" id="PR00131">
    <property type="entry name" value="GLHYDRLASE1"/>
</dbReference>
<dbReference type="InterPro" id="IPR018120">
    <property type="entry name" value="Glyco_hydro_1_AS"/>
</dbReference>
<keyword evidence="2" id="KW-0326">Glycosidase</keyword>
<dbReference type="InterPro" id="IPR017853">
    <property type="entry name" value="GH"/>
</dbReference>
<sequence length="472" mass="53945">MRKDFLWGGATAASQCEGGWQSGGRGMAVVDVIPQGENRLPVMKGVMDYRNLPAGSYYPGRDAIDMYHRYREDIALFAEMGFRCYRFSFSWSRIFPTGEETEPDEEGLRFYEDLIEELLKYGIEPVVTICHFDIPLALVEKYGSWRSRETIGCFLRYCEVIFRRFKDKVRYWITFNEINMIMHLPFMGAGILIGQEENSLQVRYQAAHHELVASAMATRLAHEINPGFQVGCMLAAGSVYPYSCRPEDVWESLKQDRENYFFIDVQARGEYPAYAKKFLEREGLVLETGVEDEKILRENTVDFISLSYYNSRCVRTDGGGEMAGGNVFESAKNPYLTYSQWGWPIDPLGLRITLNDLYDRYQKPLFIVENGLGAVDQVDGDGNINDDYRIEYLEAHIKAMMDAVEEDGVDLLGYTPWGCIDLVSATTGEMSKRYGFIYVDKDDKGQGTLGRTRKKSFEWYKKVIAGNGAVLK</sequence>
<protein>
    <submittedName>
        <fullName evidence="5">6-phospho-beta-glucosidase</fullName>
    </submittedName>
</protein>
<dbReference type="InterPro" id="IPR001360">
    <property type="entry name" value="Glyco_hydro_1"/>
</dbReference>
<evidence type="ECO:0000256" key="3">
    <source>
        <dbReference type="PROSITE-ProRule" id="PRU10055"/>
    </source>
</evidence>
<reference evidence="5 6" key="1">
    <citation type="submission" date="2024-03" db="EMBL/GenBank/DDBJ databases">
        <title>Human intestinal bacterial collection.</title>
        <authorList>
            <person name="Pauvert C."/>
            <person name="Hitch T.C.A."/>
            <person name="Clavel T."/>
        </authorList>
    </citation>
    <scope>NUCLEOTIDE SEQUENCE [LARGE SCALE GENOMIC DNA]</scope>
    <source>
        <strain evidence="5 6">CLA-SR-H021</strain>
    </source>
</reference>
<name>A0ABV1D7I9_9FIRM</name>
<proteinExistence type="inferred from homology"/>
<gene>
    <name evidence="5" type="ORF">WMQ36_15445</name>
</gene>
<dbReference type="NCBIfam" id="NF007158">
    <property type="entry name" value="PRK09593.1"/>
    <property type="match status" value="1"/>
</dbReference>
<accession>A0ABV1D7I9</accession>
<dbReference type="Pfam" id="PF00232">
    <property type="entry name" value="Glyco_hydro_1"/>
    <property type="match status" value="1"/>
</dbReference>
<dbReference type="EMBL" id="JBBMFM010000059">
    <property type="protein sequence ID" value="MEQ2426368.1"/>
    <property type="molecule type" value="Genomic_DNA"/>
</dbReference>